<sequence length="481" mass="50562">MISDSASDKDARLMTTARSLTAGETPIARMLAEFAWALEPSALPDELRRKATHHITDAIGLAFASHHFPFAAPALRGFEAAGSRGDATVIGASLTLAPRDAALANGFLIHGLDFDDTHPLSIVHPTVACLPAALAVGEAVDADWDTLLAAYVAGMETAIRIGAAVKGGFHHAGFHATGIVSHFSSTIVAGKLMGLDVAQLIAAQGIAASTASGVQVFLEEGAWTKRMHPGWGALAGITAAHLAQNGFAGPSRPYEGRFGLFDSHLQQHAADVDSGSIGAGLGEHWAMLGTAIKPYPVCHFIHGCAEAALLLQPGLSNAADIDEVICMLPAPTMPIVAEPAASKILPRSDYEAKFSTQFVVAACLLRGRFGLAELEAGSLADPRILQLASKVRCVVDPDTEFPKYFSGRVTVRLNDGSERSEYVPVNLGSGARVLDENAIAAKFRGTAGLRLSPDRVDALLEVLLAPGRRKVRSLTRLLRDA</sequence>
<feature type="domain" description="MmgE/PrpD C-terminal" evidence="3">
    <location>
        <begin position="295"/>
        <end position="459"/>
    </location>
</feature>
<dbReference type="InterPro" id="IPR042188">
    <property type="entry name" value="MmgE/PrpD_sf_2"/>
</dbReference>
<feature type="domain" description="MmgE/PrpD N-terminal" evidence="2">
    <location>
        <begin position="30"/>
        <end position="269"/>
    </location>
</feature>
<keyword evidence="5" id="KW-1185">Reference proteome</keyword>
<dbReference type="Pfam" id="PF19305">
    <property type="entry name" value="MmgE_PrpD_C"/>
    <property type="match status" value="1"/>
</dbReference>
<proteinExistence type="inferred from homology"/>
<dbReference type="InterPro" id="IPR036148">
    <property type="entry name" value="MmgE/PrpD_sf"/>
</dbReference>
<protein>
    <submittedName>
        <fullName evidence="4">Immune-responsive protein 1</fullName>
    </submittedName>
</protein>
<dbReference type="Proteomes" id="UP000325811">
    <property type="component" value="Chromosome II"/>
</dbReference>
<dbReference type="InterPro" id="IPR045336">
    <property type="entry name" value="MmgE_PrpD_N"/>
</dbReference>
<evidence type="ECO:0000256" key="1">
    <source>
        <dbReference type="ARBA" id="ARBA00006174"/>
    </source>
</evidence>
<organism evidence="4 5">
    <name type="scientific">Paraburkholderia dioscoreae</name>
    <dbReference type="NCBI Taxonomy" id="2604047"/>
    <lineage>
        <taxon>Bacteria</taxon>
        <taxon>Pseudomonadati</taxon>
        <taxon>Pseudomonadota</taxon>
        <taxon>Betaproteobacteria</taxon>
        <taxon>Burkholderiales</taxon>
        <taxon>Burkholderiaceae</taxon>
        <taxon>Paraburkholderia</taxon>
    </lineage>
</organism>
<evidence type="ECO:0000259" key="2">
    <source>
        <dbReference type="Pfam" id="PF03972"/>
    </source>
</evidence>
<dbReference type="GO" id="GO:0016829">
    <property type="term" value="F:lyase activity"/>
    <property type="evidence" value="ECO:0007669"/>
    <property type="project" value="InterPro"/>
</dbReference>
<dbReference type="InterPro" id="IPR005656">
    <property type="entry name" value="MmgE_PrpD"/>
</dbReference>
<dbReference type="InterPro" id="IPR045337">
    <property type="entry name" value="MmgE_PrpD_C"/>
</dbReference>
<evidence type="ECO:0000259" key="3">
    <source>
        <dbReference type="Pfam" id="PF19305"/>
    </source>
</evidence>
<dbReference type="EMBL" id="LR699554">
    <property type="protein sequence ID" value="VVD34462.1"/>
    <property type="molecule type" value="Genomic_DNA"/>
</dbReference>
<dbReference type="InterPro" id="IPR042183">
    <property type="entry name" value="MmgE/PrpD_sf_1"/>
</dbReference>
<dbReference type="PANTHER" id="PTHR16943">
    <property type="entry name" value="2-METHYLCITRATE DEHYDRATASE-RELATED"/>
    <property type="match status" value="1"/>
</dbReference>
<dbReference type="Gene3D" id="3.30.1330.120">
    <property type="entry name" value="2-methylcitrate dehydratase PrpD"/>
    <property type="match status" value="1"/>
</dbReference>
<dbReference type="PANTHER" id="PTHR16943:SF8">
    <property type="entry name" value="2-METHYLCITRATE DEHYDRATASE"/>
    <property type="match status" value="1"/>
</dbReference>
<dbReference type="Pfam" id="PF03972">
    <property type="entry name" value="MmgE_PrpD_N"/>
    <property type="match status" value="1"/>
</dbReference>
<comment type="similarity">
    <text evidence="1">Belongs to the PrpD family.</text>
</comment>
<evidence type="ECO:0000313" key="4">
    <source>
        <dbReference type="EMBL" id="VVD34462.1"/>
    </source>
</evidence>
<name>A0A5Q4ZW27_9BURK</name>
<reference evidence="4 5" key="1">
    <citation type="submission" date="2019-08" db="EMBL/GenBank/DDBJ databases">
        <authorList>
            <person name="Herpell B J."/>
        </authorList>
    </citation>
    <scope>NUCLEOTIDE SEQUENCE [LARGE SCALE GENOMIC DNA]</scope>
    <source>
        <strain evidence="5">Msb3</strain>
    </source>
</reference>
<evidence type="ECO:0000313" key="5">
    <source>
        <dbReference type="Proteomes" id="UP000325811"/>
    </source>
</evidence>
<gene>
    <name evidence="4" type="ORF">PDMSB3_3178</name>
</gene>
<accession>A0A5Q4ZW27</accession>
<dbReference type="KEGG" id="pdio:PDMSB3_3178.1"/>
<dbReference type="AlphaFoldDB" id="A0A5Q4ZW27"/>
<dbReference type="SUPFAM" id="SSF103378">
    <property type="entry name" value="2-methylcitrate dehydratase PrpD"/>
    <property type="match status" value="1"/>
</dbReference>
<dbReference type="Gene3D" id="1.10.4100.10">
    <property type="entry name" value="2-methylcitrate dehydratase PrpD"/>
    <property type="match status" value="1"/>
</dbReference>